<dbReference type="OrthoDB" id="8955051at2"/>
<dbReference type="EMBL" id="AP018042">
    <property type="protein sequence ID" value="BAX78900.1"/>
    <property type="molecule type" value="Genomic_DNA"/>
</dbReference>
<accession>A0A1Y1CF06</accession>
<protein>
    <recommendedName>
        <fullName evidence="3">DegT/DnrJ/EryC1/StrS aminotransferase</fullName>
    </recommendedName>
</protein>
<dbReference type="SUPFAM" id="SSF53383">
    <property type="entry name" value="PLP-dependent transferases"/>
    <property type="match status" value="1"/>
</dbReference>
<evidence type="ECO:0008006" key="3">
    <source>
        <dbReference type="Google" id="ProtNLM"/>
    </source>
</evidence>
<dbReference type="Proteomes" id="UP000218267">
    <property type="component" value="Chromosome"/>
</dbReference>
<name>A0A1Y1CF06_9BACT</name>
<evidence type="ECO:0000313" key="2">
    <source>
        <dbReference type="Proteomes" id="UP000218267"/>
    </source>
</evidence>
<evidence type="ECO:0000313" key="1">
    <source>
        <dbReference type="EMBL" id="BAX78900.1"/>
    </source>
</evidence>
<proteinExistence type="predicted"/>
<reference evidence="2" key="2">
    <citation type="journal article" date="2020" name="Antonie Van Leeuwenhoek">
        <title>Labilibaculum antarcticum sp. nov., a novel facultative anaerobic, psychrotorelant bacterium isolated from marine sediment of Antarctica.</title>
        <authorList>
            <person name="Watanabe M."/>
            <person name="Kojima H."/>
            <person name="Fukui M."/>
        </authorList>
    </citation>
    <scope>NUCLEOTIDE SEQUENCE [LARGE SCALE GENOMIC DNA]</scope>
    <source>
        <strain evidence="2">SPP2</strain>
    </source>
</reference>
<dbReference type="InterPro" id="IPR015424">
    <property type="entry name" value="PyrdxlP-dep_Trfase"/>
</dbReference>
<dbReference type="KEGG" id="mbas:ALGA_0507"/>
<reference evidence="1 2" key="1">
    <citation type="journal article" date="2018" name="Mar. Genomics">
        <title>Complete genome sequence of Marinifilaceae bacterium strain SPP2, isolated from the Antarctic marine sediment.</title>
        <authorList>
            <person name="Watanabe M."/>
            <person name="Kojima H."/>
            <person name="Fukui M."/>
        </authorList>
    </citation>
    <scope>NUCLEOTIDE SEQUENCE [LARGE SCALE GENOMIC DNA]</scope>
    <source>
        <strain evidence="1 2">SPP2</strain>
    </source>
</reference>
<gene>
    <name evidence="1" type="ORF">ALGA_0507</name>
</gene>
<organism evidence="1 2">
    <name type="scientific">Labilibaculum antarcticum</name>
    <dbReference type="NCBI Taxonomy" id="1717717"/>
    <lineage>
        <taxon>Bacteria</taxon>
        <taxon>Pseudomonadati</taxon>
        <taxon>Bacteroidota</taxon>
        <taxon>Bacteroidia</taxon>
        <taxon>Marinilabiliales</taxon>
        <taxon>Marinifilaceae</taxon>
        <taxon>Labilibaculum</taxon>
    </lineage>
</organism>
<sequence>MKAIGGYFELERVDGQEYYPDLLKLNTGRNCLEYLIRAGNFKKIYLPKFSCKVLLEPIKKLNVEYEYYSIDQNLNPVLSKLPKMDEVLLYINYFGVKDLAVRELSHQIENLIVDNSQAFFSDSVSSLGTFYSARKFFGVPDGAYLLSNLNVKEELKMDFSWDRMSHLLKRLELGAESGYSDFQDNRVKLSNQPILHMSELTQFLLSQIDYSKAKQRREENFLYLHQQFSEVNQIDLSVLDVKGPMVYPLYLENEDLRKELIQNKIFVASYWPNIMEECPANSLDYKLAKYILPLPVDQRYSLEDMERICTVLLPVLEKNHQLKS</sequence>
<dbReference type="Gene3D" id="3.90.1150.10">
    <property type="entry name" value="Aspartate Aminotransferase, domain 1"/>
    <property type="match status" value="1"/>
</dbReference>
<dbReference type="RefSeq" id="WP_096427813.1">
    <property type="nucleotide sequence ID" value="NZ_AP018042.1"/>
</dbReference>
<keyword evidence="2" id="KW-1185">Reference proteome</keyword>
<dbReference type="AlphaFoldDB" id="A0A1Y1CF06"/>
<dbReference type="InterPro" id="IPR015422">
    <property type="entry name" value="PyrdxlP-dep_Trfase_small"/>
</dbReference>